<name>M3FIJ6_9ACTN</name>
<protein>
    <submittedName>
        <fullName evidence="2">Xre family toxin-antitoxin system antitoxin component</fullName>
    </submittedName>
</protein>
<dbReference type="Proteomes" id="UP000030760">
    <property type="component" value="Unassembled WGS sequence"/>
</dbReference>
<evidence type="ECO:0000313" key="3">
    <source>
        <dbReference type="Proteomes" id="UP000030760"/>
    </source>
</evidence>
<organism evidence="2 3">
    <name type="scientific">Streptomyces bottropensis ATCC 25435</name>
    <dbReference type="NCBI Taxonomy" id="1054862"/>
    <lineage>
        <taxon>Bacteria</taxon>
        <taxon>Bacillati</taxon>
        <taxon>Actinomycetota</taxon>
        <taxon>Actinomycetes</taxon>
        <taxon>Kitasatosporales</taxon>
        <taxon>Streptomycetaceae</taxon>
        <taxon>Streptomyces</taxon>
    </lineage>
</organism>
<sequence length="160" mass="16466">MGEGLDEEEAASGFGGGGGWPTAWEVVAGCVRHLDAECVVPGLEDEAEVPAGEPAVGGGVRGEFGDEVFGGVEGAVRRAPGAQPFRGEETGEAGTARCGGQQDAEVPGGGVEMDGLFINGRPTSDPKELRILELRYGVIRAQALTPRESLAFIEQVLGET</sequence>
<gene>
    <name evidence="2" type="ORF">SBD_5806</name>
</gene>
<reference evidence="3" key="1">
    <citation type="journal article" date="2013" name="Genome Announc.">
        <title>Draft Genome Sequence of Streptomyces bottropensis ATCC 25435, a Bottromycin-Producing Actinomycete.</title>
        <authorList>
            <person name="Zhang H."/>
            <person name="Zhou W."/>
            <person name="Zhuang Y."/>
            <person name="Liang X."/>
            <person name="Liu T."/>
        </authorList>
    </citation>
    <scope>NUCLEOTIDE SEQUENCE [LARGE SCALE GENOMIC DNA]</scope>
    <source>
        <strain evidence="3">ATCC 25435</strain>
    </source>
</reference>
<dbReference type="AlphaFoldDB" id="M3FIJ6"/>
<evidence type="ECO:0000256" key="1">
    <source>
        <dbReference type="SAM" id="MobiDB-lite"/>
    </source>
</evidence>
<feature type="region of interest" description="Disordered" evidence="1">
    <location>
        <begin position="82"/>
        <end position="102"/>
    </location>
</feature>
<dbReference type="EMBL" id="KB405094">
    <property type="protein sequence ID" value="EMF52730.1"/>
    <property type="molecule type" value="Genomic_DNA"/>
</dbReference>
<evidence type="ECO:0000313" key="2">
    <source>
        <dbReference type="EMBL" id="EMF52730.1"/>
    </source>
</evidence>
<accession>M3FIJ6</accession>
<proteinExistence type="predicted"/>